<comment type="caution">
    <text evidence="2">The sequence shown here is derived from an EMBL/GenBank/DDBJ whole genome shotgun (WGS) entry which is preliminary data.</text>
</comment>
<gene>
    <name evidence="2" type="ORF">KSP40_PGU011856</name>
</gene>
<feature type="region of interest" description="Disordered" evidence="1">
    <location>
        <begin position="187"/>
        <end position="218"/>
    </location>
</feature>
<reference evidence="2 3" key="1">
    <citation type="journal article" date="2022" name="Nat. Plants">
        <title>Genomes of leafy and leafless Platanthera orchids illuminate the evolution of mycoheterotrophy.</title>
        <authorList>
            <person name="Li M.H."/>
            <person name="Liu K.W."/>
            <person name="Li Z."/>
            <person name="Lu H.C."/>
            <person name="Ye Q.L."/>
            <person name="Zhang D."/>
            <person name="Wang J.Y."/>
            <person name="Li Y.F."/>
            <person name="Zhong Z.M."/>
            <person name="Liu X."/>
            <person name="Yu X."/>
            <person name="Liu D.K."/>
            <person name="Tu X.D."/>
            <person name="Liu B."/>
            <person name="Hao Y."/>
            <person name="Liao X.Y."/>
            <person name="Jiang Y.T."/>
            <person name="Sun W.H."/>
            <person name="Chen J."/>
            <person name="Chen Y.Q."/>
            <person name="Ai Y."/>
            <person name="Zhai J.W."/>
            <person name="Wu S.S."/>
            <person name="Zhou Z."/>
            <person name="Hsiao Y.Y."/>
            <person name="Wu W.L."/>
            <person name="Chen Y.Y."/>
            <person name="Lin Y.F."/>
            <person name="Hsu J.L."/>
            <person name="Li C.Y."/>
            <person name="Wang Z.W."/>
            <person name="Zhao X."/>
            <person name="Zhong W.Y."/>
            <person name="Ma X.K."/>
            <person name="Ma L."/>
            <person name="Huang J."/>
            <person name="Chen G.Z."/>
            <person name="Huang M.Z."/>
            <person name="Huang L."/>
            <person name="Peng D.H."/>
            <person name="Luo Y.B."/>
            <person name="Zou S.Q."/>
            <person name="Chen S.P."/>
            <person name="Lan S."/>
            <person name="Tsai W.C."/>
            <person name="Van de Peer Y."/>
            <person name="Liu Z.J."/>
        </authorList>
    </citation>
    <scope>NUCLEOTIDE SEQUENCE [LARGE SCALE GENOMIC DNA]</scope>
    <source>
        <strain evidence="2">Lor288</strain>
    </source>
</reference>
<dbReference type="Proteomes" id="UP001412067">
    <property type="component" value="Unassembled WGS sequence"/>
</dbReference>
<protein>
    <submittedName>
        <fullName evidence="2">Uncharacterized protein</fullName>
    </submittedName>
</protein>
<accession>A0ABR2LJF5</accession>
<organism evidence="2 3">
    <name type="scientific">Platanthera guangdongensis</name>
    <dbReference type="NCBI Taxonomy" id="2320717"/>
    <lineage>
        <taxon>Eukaryota</taxon>
        <taxon>Viridiplantae</taxon>
        <taxon>Streptophyta</taxon>
        <taxon>Embryophyta</taxon>
        <taxon>Tracheophyta</taxon>
        <taxon>Spermatophyta</taxon>
        <taxon>Magnoliopsida</taxon>
        <taxon>Liliopsida</taxon>
        <taxon>Asparagales</taxon>
        <taxon>Orchidaceae</taxon>
        <taxon>Orchidoideae</taxon>
        <taxon>Orchideae</taxon>
        <taxon>Orchidinae</taxon>
        <taxon>Platanthera</taxon>
    </lineage>
</organism>
<evidence type="ECO:0000313" key="3">
    <source>
        <dbReference type="Proteomes" id="UP001412067"/>
    </source>
</evidence>
<proteinExistence type="predicted"/>
<keyword evidence="3" id="KW-1185">Reference proteome</keyword>
<dbReference type="EMBL" id="JBBWWR010000019">
    <property type="protein sequence ID" value="KAK8942256.1"/>
    <property type="molecule type" value="Genomic_DNA"/>
</dbReference>
<sequence>MSRSPDFRLDCSVTAPSSPRMFGEPFDYQFHYTSTPTSPTRAASIYSHFSSFDNDASGEVFDFAFDSGRISTSLALTEISSAEELFDNACGPGGRQGEAEELCYFLRRKQGKGARSLSPLRDHSAFNKNTVSTTAPALPKSGSGSRKWRLKDLLLFRSASEGRATSRESRDPLRKYALFPSLFSSSSTSKRKLAGGSDDSRSCGGSVRRGGGPVASAHEIHYTANRAAAEEQRKKTAMAYQRQGLFGFIQYNPAIRSITKGFNGYASKTS</sequence>
<dbReference type="InterPro" id="IPR012442">
    <property type="entry name" value="DUF1645_plant"/>
</dbReference>
<evidence type="ECO:0000313" key="2">
    <source>
        <dbReference type="EMBL" id="KAK8942256.1"/>
    </source>
</evidence>
<dbReference type="Pfam" id="PF07816">
    <property type="entry name" value="DUF1645"/>
    <property type="match status" value="1"/>
</dbReference>
<name>A0ABR2LJF5_9ASPA</name>
<dbReference type="PANTHER" id="PTHR33095:SF81">
    <property type="entry name" value="OS07G0619500 PROTEIN"/>
    <property type="match status" value="1"/>
</dbReference>
<evidence type="ECO:0000256" key="1">
    <source>
        <dbReference type="SAM" id="MobiDB-lite"/>
    </source>
</evidence>
<dbReference type="PANTHER" id="PTHR33095">
    <property type="entry name" value="OS07G0619500 PROTEIN"/>
    <property type="match status" value="1"/>
</dbReference>